<keyword evidence="2" id="KW-1185">Reference proteome</keyword>
<proteinExistence type="predicted"/>
<gene>
    <name evidence="1" type="ORF">O181_035670</name>
</gene>
<dbReference type="Proteomes" id="UP000765509">
    <property type="component" value="Unassembled WGS sequence"/>
</dbReference>
<evidence type="ECO:0000313" key="2">
    <source>
        <dbReference type="Proteomes" id="UP000765509"/>
    </source>
</evidence>
<dbReference type="EMBL" id="AVOT02013368">
    <property type="protein sequence ID" value="MBW0495955.1"/>
    <property type="molecule type" value="Genomic_DNA"/>
</dbReference>
<dbReference type="AlphaFoldDB" id="A0A9Q3HBE4"/>
<dbReference type="OrthoDB" id="2502979at2759"/>
<accession>A0A9Q3HBE4</accession>
<organism evidence="1 2">
    <name type="scientific">Austropuccinia psidii MF-1</name>
    <dbReference type="NCBI Taxonomy" id="1389203"/>
    <lineage>
        <taxon>Eukaryota</taxon>
        <taxon>Fungi</taxon>
        <taxon>Dikarya</taxon>
        <taxon>Basidiomycota</taxon>
        <taxon>Pucciniomycotina</taxon>
        <taxon>Pucciniomycetes</taxon>
        <taxon>Pucciniales</taxon>
        <taxon>Sphaerophragmiaceae</taxon>
        <taxon>Austropuccinia</taxon>
    </lineage>
</organism>
<name>A0A9Q3HBE4_9BASI</name>
<sequence>MDICKPFTNFKKLNDLINSLNQQASFLAKLENLQAPPCSKPVIPISNVTNIDLATVELRHRKYEEYPEFKFERKHGKHYVIIALKNSKSSGSNYPQNLEEIPELYISLRRPGIKNVTLKLSMG</sequence>
<evidence type="ECO:0000313" key="1">
    <source>
        <dbReference type="EMBL" id="MBW0495955.1"/>
    </source>
</evidence>
<protein>
    <submittedName>
        <fullName evidence="1">Uncharacterized protein</fullName>
    </submittedName>
</protein>
<reference evidence="1" key="1">
    <citation type="submission" date="2021-03" db="EMBL/GenBank/DDBJ databases">
        <title>Draft genome sequence of rust myrtle Austropuccinia psidii MF-1, a brazilian biotype.</title>
        <authorList>
            <person name="Quecine M.C."/>
            <person name="Pachon D.M.R."/>
            <person name="Bonatelli M.L."/>
            <person name="Correr F.H."/>
            <person name="Franceschini L.M."/>
            <person name="Leite T.F."/>
            <person name="Margarido G.R.A."/>
            <person name="Almeida C.A."/>
            <person name="Ferrarezi J.A."/>
            <person name="Labate C.A."/>
        </authorList>
    </citation>
    <scope>NUCLEOTIDE SEQUENCE</scope>
    <source>
        <strain evidence="1">MF-1</strain>
    </source>
</reference>
<comment type="caution">
    <text evidence="1">The sequence shown here is derived from an EMBL/GenBank/DDBJ whole genome shotgun (WGS) entry which is preliminary data.</text>
</comment>